<comment type="caution">
    <text evidence="4">The sequence shown here is derived from an EMBL/GenBank/DDBJ whole genome shotgun (WGS) entry which is preliminary data.</text>
</comment>
<dbReference type="SUPFAM" id="SSF52540">
    <property type="entry name" value="P-loop containing nucleoside triphosphate hydrolases"/>
    <property type="match status" value="1"/>
</dbReference>
<name>A0A370DFX1_9GAMM</name>
<evidence type="ECO:0000313" key="4">
    <source>
        <dbReference type="EMBL" id="RDH83781.1"/>
    </source>
</evidence>
<dbReference type="GO" id="GO:0008146">
    <property type="term" value="F:sulfotransferase activity"/>
    <property type="evidence" value="ECO:0007669"/>
    <property type="project" value="InterPro"/>
</dbReference>
<proteinExistence type="inferred from homology"/>
<comment type="similarity">
    <text evidence="1">Belongs to the sulfotransferase 1 family.</text>
</comment>
<dbReference type="AlphaFoldDB" id="A0A370DFX1"/>
<evidence type="ECO:0000259" key="3">
    <source>
        <dbReference type="Pfam" id="PF00685"/>
    </source>
</evidence>
<dbReference type="EMBL" id="QFXC01000008">
    <property type="protein sequence ID" value="RDH83781.1"/>
    <property type="molecule type" value="Genomic_DNA"/>
</dbReference>
<evidence type="ECO:0000256" key="2">
    <source>
        <dbReference type="ARBA" id="ARBA00022679"/>
    </source>
</evidence>
<dbReference type="InterPro" id="IPR027417">
    <property type="entry name" value="P-loop_NTPase"/>
</dbReference>
<dbReference type="PANTHER" id="PTHR11783">
    <property type="entry name" value="SULFOTRANSFERASE SULT"/>
    <property type="match status" value="1"/>
</dbReference>
<evidence type="ECO:0000313" key="5">
    <source>
        <dbReference type="Proteomes" id="UP000254266"/>
    </source>
</evidence>
<protein>
    <recommendedName>
        <fullName evidence="3">Sulfotransferase domain-containing protein</fullName>
    </recommendedName>
</protein>
<keyword evidence="5" id="KW-1185">Reference proteome</keyword>
<gene>
    <name evidence="4" type="ORF">DIZ80_06485</name>
</gene>
<sequence length="274" mass="32699">MINIKNLKLSWYSSYKVNKLREMILSILSITKITKVIFIFGCQRSGTTIIQNIISLDPSVKYHGEGDEPYFYDVSTEKHHRLKPQQDVDRILNNELFNYMAIKPLYESQHANNLLKQYSNSKSVWMFRHYQDVIDSHLHYYKYNSHDYIKPFFDKNIKNWLNESIPKDINEFIQQFKLEELSDADAYGLFWIVRNSIYWDIKDNKNVILINYEKLVSQPDVEISKTCKFLNLPYYSFYCNAIRSNAVSKKVNFTLQDSIKEKCEDIYNRLIEKS</sequence>
<dbReference type="Proteomes" id="UP000254266">
    <property type="component" value="Unassembled WGS sequence"/>
</dbReference>
<keyword evidence="2" id="KW-0808">Transferase</keyword>
<dbReference type="Pfam" id="PF00685">
    <property type="entry name" value="Sulfotransfer_1"/>
    <property type="match status" value="1"/>
</dbReference>
<evidence type="ECO:0000256" key="1">
    <source>
        <dbReference type="ARBA" id="ARBA00005771"/>
    </source>
</evidence>
<dbReference type="InterPro" id="IPR000863">
    <property type="entry name" value="Sulfotransferase_dom"/>
</dbReference>
<organism evidence="4 5">
    <name type="scientific">endosymbiont of Galathealinum brachiosum</name>
    <dbReference type="NCBI Taxonomy" id="2200906"/>
    <lineage>
        <taxon>Bacteria</taxon>
        <taxon>Pseudomonadati</taxon>
        <taxon>Pseudomonadota</taxon>
        <taxon>Gammaproteobacteria</taxon>
        <taxon>sulfur-oxidizing symbionts</taxon>
    </lineage>
</organism>
<feature type="domain" description="Sulfotransferase" evidence="3">
    <location>
        <begin position="37"/>
        <end position="252"/>
    </location>
</feature>
<dbReference type="Gene3D" id="3.40.50.300">
    <property type="entry name" value="P-loop containing nucleotide triphosphate hydrolases"/>
    <property type="match status" value="1"/>
</dbReference>
<reference evidence="4 5" key="1">
    <citation type="journal article" date="2018" name="ISME J.">
        <title>Endosymbiont genomes yield clues of tubeworm success.</title>
        <authorList>
            <person name="Li Y."/>
            <person name="Liles M.R."/>
            <person name="Halanych K.M."/>
        </authorList>
    </citation>
    <scope>NUCLEOTIDE SEQUENCE [LARGE SCALE GENOMIC DNA]</scope>
    <source>
        <strain evidence="4">A1464</strain>
    </source>
</reference>
<accession>A0A370DFX1</accession>